<sequence>MTGKGNEVLADYNQHSVSVRKKFYPMNISVVRKRMESQGIILQLSALIWLTLQNSTHTLLLRYSRVRVVEKVFLPSVAVFYTELLKLITCLLFIIYEEKSVCRLFNFILKVSVPSRVKNFPCICNLRKNMLNLVKRQVFYNLKDTSKVCIPAMIYIIQNNLFYLAASHLEAVTYMVTAQLKIFTTAIFAVIMLKRTITRKQWLSLGVLFVGICLVQLDQQGTKKTFFSDPYLGLSASVFACVLSGFAGIYFEKILNTSPSVSVWIRNVQLALFGIPSSFTASFMKDHETIFNEGMLYGFDMLVWIVVFWYCIGGLSVAVCIKYSGNIAKNFATSAAIIISMVASIYLFGFIPNPLFLLGTGLVITSIFLYSS</sequence>
<evidence type="ECO:0000256" key="2">
    <source>
        <dbReference type="ARBA" id="ARBA00009976"/>
    </source>
</evidence>
<evidence type="ECO:0000313" key="9">
    <source>
        <dbReference type="WBParaSite" id="mrna-Wban_01119"/>
    </source>
</evidence>
<keyword evidence="3" id="KW-0762">Sugar transport</keyword>
<keyword evidence="6 7" id="KW-0472">Membrane</keyword>
<evidence type="ECO:0000313" key="8">
    <source>
        <dbReference type="Proteomes" id="UP000093561"/>
    </source>
</evidence>
<dbReference type="GO" id="GO:0015165">
    <property type="term" value="F:pyrimidine nucleotide-sugar transmembrane transporter activity"/>
    <property type="evidence" value="ECO:0007669"/>
    <property type="project" value="InterPro"/>
</dbReference>
<evidence type="ECO:0008006" key="10">
    <source>
        <dbReference type="Google" id="ProtNLM"/>
    </source>
</evidence>
<evidence type="ECO:0000256" key="7">
    <source>
        <dbReference type="SAM" id="Phobius"/>
    </source>
</evidence>
<reference evidence="9" key="3">
    <citation type="submission" date="2024-02" db="UniProtKB">
        <authorList>
            <consortium name="WormBaseParasite"/>
        </authorList>
    </citation>
    <scope>IDENTIFICATION</scope>
    <source>
        <strain evidence="9">pt0022</strain>
    </source>
</reference>
<reference evidence="8" key="1">
    <citation type="submission" date="2015-03" db="EMBL/GenBank/DDBJ databases">
        <title>Wuchereria bancrofti Genome Sequencing Papua New Guinea Strain.</title>
        <authorList>
            <person name="Small S.T."/>
            <person name="Serre D."/>
            <person name="Zimmerman P.A."/>
        </authorList>
    </citation>
    <scope>NUCLEOTIDE SEQUENCE [LARGE SCALE GENOMIC DNA]</scope>
    <source>
        <strain evidence="8">pt0022</strain>
    </source>
</reference>
<dbReference type="AlphaFoldDB" id="A0AAF5PIP4"/>
<dbReference type="WBParaSite" id="mrna-Wban_01119">
    <property type="protein sequence ID" value="mrna-Wban_01119"/>
    <property type="gene ID" value="Wban_01119"/>
</dbReference>
<evidence type="ECO:0000256" key="6">
    <source>
        <dbReference type="ARBA" id="ARBA00023136"/>
    </source>
</evidence>
<feature type="transmembrane region" description="Helical" evidence="7">
    <location>
        <begin position="172"/>
        <end position="193"/>
    </location>
</feature>
<keyword evidence="4 7" id="KW-0812">Transmembrane</keyword>
<feature type="transmembrane region" description="Helical" evidence="7">
    <location>
        <begin position="202"/>
        <end position="219"/>
    </location>
</feature>
<feature type="transmembrane region" description="Helical" evidence="7">
    <location>
        <begin position="296"/>
        <end position="319"/>
    </location>
</feature>
<dbReference type="InterPro" id="IPR007271">
    <property type="entry name" value="Nuc_sug_transpt"/>
</dbReference>
<reference evidence="8" key="2">
    <citation type="journal article" date="2016" name="Mol. Ecol.">
        <title>Population genomics of the filarial nematode parasite Wuchereria bancrofti from mosquitoes.</title>
        <authorList>
            <person name="Small S.T."/>
            <person name="Reimer L.J."/>
            <person name="Tisch D.J."/>
            <person name="King C.L."/>
            <person name="Christensen B.M."/>
            <person name="Siba P.M."/>
            <person name="Kazura J.W."/>
            <person name="Serre D."/>
            <person name="Zimmerman P.A."/>
        </authorList>
    </citation>
    <scope>NUCLEOTIDE SEQUENCE</scope>
    <source>
        <strain evidence="8">pt0022</strain>
    </source>
</reference>
<evidence type="ECO:0000256" key="1">
    <source>
        <dbReference type="ARBA" id="ARBA00004141"/>
    </source>
</evidence>
<dbReference type="PANTHER" id="PTHR10231">
    <property type="entry name" value="NUCLEOTIDE-SUGAR TRANSMEMBRANE TRANSPORTER"/>
    <property type="match status" value="1"/>
</dbReference>
<proteinExistence type="inferred from homology"/>
<comment type="similarity">
    <text evidence="2">Belongs to the nucleotide-sugar transporter family. SLC35A subfamily.</text>
</comment>
<dbReference type="GO" id="GO:0000139">
    <property type="term" value="C:Golgi membrane"/>
    <property type="evidence" value="ECO:0007669"/>
    <property type="project" value="InterPro"/>
</dbReference>
<protein>
    <recommendedName>
        <fullName evidence="10">UDP-galactose transporter</fullName>
    </recommendedName>
</protein>
<dbReference type="Proteomes" id="UP000093561">
    <property type="component" value="Unassembled WGS sequence"/>
</dbReference>
<organism evidence="8 9">
    <name type="scientific">Wuchereria bancrofti</name>
    <dbReference type="NCBI Taxonomy" id="6293"/>
    <lineage>
        <taxon>Eukaryota</taxon>
        <taxon>Metazoa</taxon>
        <taxon>Ecdysozoa</taxon>
        <taxon>Nematoda</taxon>
        <taxon>Chromadorea</taxon>
        <taxon>Rhabditida</taxon>
        <taxon>Spirurina</taxon>
        <taxon>Spiruromorpha</taxon>
        <taxon>Filarioidea</taxon>
        <taxon>Onchocercidae</taxon>
        <taxon>Wuchereria</taxon>
    </lineage>
</organism>
<evidence type="ECO:0000256" key="3">
    <source>
        <dbReference type="ARBA" id="ARBA00022597"/>
    </source>
</evidence>
<feature type="transmembrane region" description="Helical" evidence="7">
    <location>
        <begin position="263"/>
        <end position="284"/>
    </location>
</feature>
<dbReference type="Pfam" id="PF04142">
    <property type="entry name" value="Nuc_sug_transp"/>
    <property type="match status" value="1"/>
</dbReference>
<dbReference type="Gene3D" id="1.10.3730.20">
    <property type="match status" value="1"/>
</dbReference>
<feature type="transmembrane region" description="Helical" evidence="7">
    <location>
        <begin position="35"/>
        <end position="52"/>
    </location>
</feature>
<feature type="transmembrane region" description="Helical" evidence="7">
    <location>
        <begin position="72"/>
        <end position="96"/>
    </location>
</feature>
<name>A0AAF5PIP4_WUCBA</name>
<keyword evidence="3" id="KW-0813">Transport</keyword>
<evidence type="ECO:0000256" key="4">
    <source>
        <dbReference type="ARBA" id="ARBA00022692"/>
    </source>
</evidence>
<keyword evidence="5 7" id="KW-1133">Transmembrane helix</keyword>
<accession>A0AAF5PIP4</accession>
<feature type="transmembrane region" description="Helical" evidence="7">
    <location>
        <begin position="231"/>
        <end position="251"/>
    </location>
</feature>
<evidence type="ECO:0000256" key="5">
    <source>
        <dbReference type="ARBA" id="ARBA00022989"/>
    </source>
</evidence>
<comment type="subcellular location">
    <subcellularLocation>
        <location evidence="1">Membrane</location>
        <topology evidence="1">Multi-pass membrane protein</topology>
    </subcellularLocation>
</comment>
<dbReference type="PIRSF" id="PIRSF005799">
    <property type="entry name" value="UDP-gal_transpt"/>
    <property type="match status" value="1"/>
</dbReference>
<dbReference type="SUPFAM" id="SSF103481">
    <property type="entry name" value="Multidrug resistance efflux transporter EmrE"/>
    <property type="match status" value="1"/>
</dbReference>
<dbReference type="InterPro" id="IPR037185">
    <property type="entry name" value="EmrE-like"/>
</dbReference>
<dbReference type="NCBIfam" id="TIGR00803">
    <property type="entry name" value="nst"/>
    <property type="match status" value="1"/>
</dbReference>